<feature type="transmembrane region" description="Helical" evidence="1">
    <location>
        <begin position="94"/>
        <end position="111"/>
    </location>
</feature>
<evidence type="ECO:0000256" key="1">
    <source>
        <dbReference type="SAM" id="Phobius"/>
    </source>
</evidence>
<feature type="transmembrane region" description="Helical" evidence="1">
    <location>
        <begin position="194"/>
        <end position="211"/>
    </location>
</feature>
<feature type="transmembrane region" description="Helical" evidence="1">
    <location>
        <begin position="20"/>
        <end position="38"/>
    </location>
</feature>
<protein>
    <recommendedName>
        <fullName evidence="4">CPBP family intramembrane metalloprotease</fullName>
    </recommendedName>
</protein>
<reference evidence="2 3" key="1">
    <citation type="submission" date="2023-07" db="EMBL/GenBank/DDBJ databases">
        <title>Sequencing the genomes of 1000 actinobacteria strains.</title>
        <authorList>
            <person name="Klenk H.-P."/>
        </authorList>
    </citation>
    <scope>NUCLEOTIDE SEQUENCE [LARGE SCALE GENOMIC DNA]</scope>
    <source>
        <strain evidence="2 3">DSM 14785</strain>
    </source>
</reference>
<feature type="transmembrane region" description="Helical" evidence="1">
    <location>
        <begin position="169"/>
        <end position="188"/>
    </location>
</feature>
<feature type="transmembrane region" description="Helical" evidence="1">
    <location>
        <begin position="50"/>
        <end position="71"/>
    </location>
</feature>
<proteinExistence type="predicted"/>
<keyword evidence="1" id="KW-1133">Transmembrane helix</keyword>
<evidence type="ECO:0008006" key="4">
    <source>
        <dbReference type="Google" id="ProtNLM"/>
    </source>
</evidence>
<feature type="transmembrane region" description="Helical" evidence="1">
    <location>
        <begin position="131"/>
        <end position="157"/>
    </location>
</feature>
<dbReference type="Proteomes" id="UP001240250">
    <property type="component" value="Unassembled WGS sequence"/>
</dbReference>
<keyword evidence="3" id="KW-1185">Reference proteome</keyword>
<keyword evidence="1" id="KW-0812">Transmembrane</keyword>
<accession>A0ABU0GKQ4</accession>
<dbReference type="RefSeq" id="WP_070320465.1">
    <property type="nucleotide sequence ID" value="NZ_CP194061.1"/>
</dbReference>
<evidence type="ECO:0000313" key="3">
    <source>
        <dbReference type="Proteomes" id="UP001240250"/>
    </source>
</evidence>
<gene>
    <name evidence="2" type="ORF">JO380_002322</name>
</gene>
<comment type="caution">
    <text evidence="2">The sequence shown here is derived from an EMBL/GenBank/DDBJ whole genome shotgun (WGS) entry which is preliminary data.</text>
</comment>
<dbReference type="EMBL" id="JAUSVM010000001">
    <property type="protein sequence ID" value="MDQ0425941.1"/>
    <property type="molecule type" value="Genomic_DNA"/>
</dbReference>
<name>A0ABU0GKQ4_9CELL</name>
<organism evidence="2 3">
    <name type="scientific">Cellulomonas iranensis</name>
    <dbReference type="NCBI Taxonomy" id="76862"/>
    <lineage>
        <taxon>Bacteria</taxon>
        <taxon>Bacillati</taxon>
        <taxon>Actinomycetota</taxon>
        <taxon>Actinomycetes</taxon>
        <taxon>Micrococcales</taxon>
        <taxon>Cellulomonadaceae</taxon>
        <taxon>Cellulomonas</taxon>
    </lineage>
</organism>
<keyword evidence="1" id="KW-0472">Membrane</keyword>
<evidence type="ECO:0000313" key="2">
    <source>
        <dbReference type="EMBL" id="MDQ0425941.1"/>
    </source>
</evidence>
<sequence length="228" mass="23906">MSTSTRPAPDLGTASRWRNLALYAFAVFGWELVVGLALDGAIRGAVGERWAPAVHWLVTAAGWLAGALLLLRHAPWRSDDPVAAPAGPGRARRAAYAAAALVLAVGSRAALTHEWKPLAEAVRLHDDVGSAFAPSLAALVVYYLAEVLVIVTLLGYGQRWGEAARGRSDVPWGGFVLAATWGLVHVLLQGPAGGAYAMGAAVLYGVLHRAVRGRLGLTYALVATAFVL</sequence>